<organism evidence="6 7">
    <name type="scientific">Coniosporium apollinis</name>
    <dbReference type="NCBI Taxonomy" id="61459"/>
    <lineage>
        <taxon>Eukaryota</taxon>
        <taxon>Fungi</taxon>
        <taxon>Dikarya</taxon>
        <taxon>Ascomycota</taxon>
        <taxon>Pezizomycotina</taxon>
        <taxon>Dothideomycetes</taxon>
        <taxon>Dothideomycetes incertae sedis</taxon>
        <taxon>Coniosporium</taxon>
    </lineage>
</organism>
<protein>
    <recommendedName>
        <fullName evidence="8">DUF2428 domain-containing protein</fullName>
    </recommendedName>
</protein>
<comment type="similarity">
    <text evidence="1">Belongs to the THADA family.</text>
</comment>
<dbReference type="InterPro" id="IPR051954">
    <property type="entry name" value="tRNA_methyltransferase_THADA"/>
</dbReference>
<sequence length="1410" mass="157635">METFIWGHAAPVPEDVLRDASKRLDSVIAADGTIATEEVNEDVRAIVWRNSAWTKFFRVFLERSDTAKGKPMRQVLVVLTTLLIQAGDDSESSSIKNGILNDLFDILFEQSSHSKAKPALQALGHFLVSKLFTVCMLLDVFRDWNQRHAPSQDLVPQASDHTQLFLRRLFNCITRNDLAPAAGHLVVTLLDKGRQQQEELVHHSELYPVWAQPLRSTVGEAPESVPEFKNHLFPGLFKLSFNDYSQFLNFLHFEDHIHLCKFNCTLASEEGGSEYEDSDVALLFAALQAGKEIGLVQEVDYRTSKSVETCDGIIKIPDRLIGRLLAHSSSGPFLDKAERSMQLSGRADHADGVARSYELLYEQSAKEKRSGFRGPVQSEGQSLRYSIVSRLVEGVEQAIDVVNQDLSKAVNEHPVHGMLASLKYILDRPDFYPSIESSSAKASTDWHELHQRLFRCLHDIWASVRDVLCNDAPEGYVPEDVQEDAETTTKDVLSYAWRALKEASALMGVIITKAAFGNNRVTAILSVKDIENIGKLCFVQLAELRHRGAFSTVAQTFASCCLRCSRIDDSAVQRLPIVWYEDALRCIRHKGFTITRRSAGMPALITGVLSADPEGPLFRRAMDDLRAEAQLEGRQANIQETHLPQVHAMNCLKDIYTNTKLGQSSEPYLTSGLDLAASRLESDVWAIRNCGLMLFRALIDRLLGSGDTQNWTEHDSSKASRLSYERYPNLLEIMTRLLRPRPTEQEGKNAEARSTASPSAVAEGVFPVLQILQRAPPPPAQARTIRQLVLGLTRSPHWHVRDMAARTYAGLVPPAEHRAIVLALLTNSSLSSQNMLHGDLLCVRYIVRRVVQKAPLEDQGILQHILSALRGRYEDLFEQNQCPFTAAVFLEILNDIGEAVLAECRLSRMPPTDKENDISKSHSAMPFDGPTRQLAESFMHQAYRVRSGKRIRSNSGPESSLFRRAAARNLALCFIMILYSTALTQPSGANPAVRDLRHFISDSAETDADSCCAVVEYLGKILTHRKDARLSAMAQHIATLFSNVLKTIKNNEVKAVVQTVLADLIESVGLHRLPLTPAKDTGRDSSSAPRTNRIEAPSLYESSLRLQGPFLDSKLQAQAQWTTELADETQRFAFPIRYAAVSSLNSIRYVWGTPDPSHHTASALLNLMLVTYDALNDDDDEIRDVATKVVTRIIAGPRYRDSMADVVPLVASQRLAEYLAKTYPGSRDLCEEAVHRVMGSVSPLDVLQQTQKDSIVLFVQEKQNLFIDDVKEVVIWSRVLKSLSDEAVMRGRAAYFSKWIWSGLNVFMDAAKAERDGPLGWTSKPEVFMMGMRLICGAEVLLQWRGRRSRKGSFEGSRVRRLLREFADVGEASEVHELWLERIEAVLADSVVQRLGVVKAKLRELVENVC</sequence>
<dbReference type="PANTHER" id="PTHR14387:SF0">
    <property type="entry name" value="DUF2428 DOMAIN-CONTAINING PROTEIN"/>
    <property type="match status" value="1"/>
</dbReference>
<dbReference type="InterPro" id="IPR056842">
    <property type="entry name" value="THADA-like_TPR_C"/>
</dbReference>
<reference evidence="6" key="1">
    <citation type="submission" date="2022-10" db="EMBL/GenBank/DDBJ databases">
        <title>Culturing micro-colonial fungi from biological soil crusts in the Mojave desert and describing Neophaeococcomyces mojavensis, and introducing the new genera and species Taxawa tesnikishii.</title>
        <authorList>
            <person name="Kurbessoian T."/>
            <person name="Stajich J.E."/>
        </authorList>
    </citation>
    <scope>NUCLEOTIDE SEQUENCE</scope>
    <source>
        <strain evidence="6">TK_1</strain>
    </source>
</reference>
<keyword evidence="2" id="KW-0819">tRNA processing</keyword>
<evidence type="ECO:0000256" key="3">
    <source>
        <dbReference type="SAM" id="MobiDB-lite"/>
    </source>
</evidence>
<feature type="compositionally biased region" description="Basic and acidic residues" evidence="3">
    <location>
        <begin position="741"/>
        <end position="751"/>
    </location>
</feature>
<dbReference type="PANTHER" id="PTHR14387">
    <property type="entry name" value="THADA/DEATH RECEPTOR INTERACTING PROTEIN"/>
    <property type="match status" value="1"/>
</dbReference>
<comment type="caution">
    <text evidence="6">The sequence shown here is derived from an EMBL/GenBank/DDBJ whole genome shotgun (WGS) entry which is preliminary data.</text>
</comment>
<evidence type="ECO:0008006" key="8">
    <source>
        <dbReference type="Google" id="ProtNLM"/>
    </source>
</evidence>
<dbReference type="Proteomes" id="UP001172684">
    <property type="component" value="Unassembled WGS sequence"/>
</dbReference>
<accession>A0ABQ9NZ55</accession>
<dbReference type="Pfam" id="PF25151">
    <property type="entry name" value="TPR_Trm732_C"/>
    <property type="match status" value="1"/>
</dbReference>
<evidence type="ECO:0000259" key="5">
    <source>
        <dbReference type="Pfam" id="PF25151"/>
    </source>
</evidence>
<dbReference type="Pfam" id="PF26523">
    <property type="entry name" value="Trm732_C"/>
    <property type="match status" value="1"/>
</dbReference>
<feature type="domain" description="DUF2428" evidence="4">
    <location>
        <begin position="449"/>
        <end position="686"/>
    </location>
</feature>
<dbReference type="EMBL" id="JAPDRL010000015">
    <property type="protein sequence ID" value="KAJ9667008.1"/>
    <property type="molecule type" value="Genomic_DNA"/>
</dbReference>
<feature type="region of interest" description="Disordered" evidence="3">
    <location>
        <begin position="739"/>
        <end position="758"/>
    </location>
</feature>
<proteinExistence type="inferred from homology"/>
<name>A0ABQ9NZ55_9PEZI</name>
<dbReference type="InterPro" id="IPR019442">
    <property type="entry name" value="THADA/TRM732_DUF2428"/>
</dbReference>
<evidence type="ECO:0000259" key="4">
    <source>
        <dbReference type="Pfam" id="PF10350"/>
    </source>
</evidence>
<dbReference type="Pfam" id="PF10350">
    <property type="entry name" value="DUF2428"/>
    <property type="match status" value="1"/>
</dbReference>
<dbReference type="InterPro" id="IPR016024">
    <property type="entry name" value="ARM-type_fold"/>
</dbReference>
<gene>
    <name evidence="6" type="ORF">H2201_002841</name>
</gene>
<evidence type="ECO:0000256" key="2">
    <source>
        <dbReference type="ARBA" id="ARBA00022694"/>
    </source>
</evidence>
<evidence type="ECO:0000256" key="1">
    <source>
        <dbReference type="ARBA" id="ARBA00010409"/>
    </source>
</evidence>
<feature type="domain" description="tRNA (32-2'-O)-methyltransferase regulator THADA-like C-terminal TPR repeats region" evidence="5">
    <location>
        <begin position="688"/>
        <end position="846"/>
    </location>
</feature>
<evidence type="ECO:0000313" key="6">
    <source>
        <dbReference type="EMBL" id="KAJ9667008.1"/>
    </source>
</evidence>
<dbReference type="SUPFAM" id="SSF48371">
    <property type="entry name" value="ARM repeat"/>
    <property type="match status" value="1"/>
</dbReference>
<evidence type="ECO:0000313" key="7">
    <source>
        <dbReference type="Proteomes" id="UP001172684"/>
    </source>
</evidence>
<keyword evidence="7" id="KW-1185">Reference proteome</keyword>